<name>R9PH41_AGAAL</name>
<accession>R9PH41</accession>
<dbReference type="PANTHER" id="PTHR11575">
    <property type="entry name" value="5'-NUCLEOTIDASE-RELATED"/>
    <property type="match status" value="1"/>
</dbReference>
<feature type="domain" description="5'-Nucleotidase C-terminal" evidence="7">
    <location>
        <begin position="415"/>
        <end position="559"/>
    </location>
</feature>
<dbReference type="InterPro" id="IPR008334">
    <property type="entry name" value="5'-Nucleotdase_C"/>
</dbReference>
<dbReference type="PANTHER" id="PTHR11575:SF46">
    <property type="entry name" value="PROTEIN USHA"/>
    <property type="match status" value="1"/>
</dbReference>
<comment type="similarity">
    <text evidence="1 5">Belongs to the 5'-nucleotidase family.</text>
</comment>
<dbReference type="Gene3D" id="3.60.21.10">
    <property type="match status" value="1"/>
</dbReference>
<keyword evidence="5 8" id="KW-0378">Hydrolase</keyword>
<proteinExistence type="inferred from homology"/>
<dbReference type="PROSITE" id="PS00786">
    <property type="entry name" value="5_NUCLEOTIDASE_2"/>
    <property type="match status" value="1"/>
</dbReference>
<dbReference type="EMBL" id="BARX01000003">
    <property type="protein sequence ID" value="GAD00709.1"/>
    <property type="molecule type" value="Genomic_DNA"/>
</dbReference>
<dbReference type="InterPro" id="IPR036907">
    <property type="entry name" value="5'-Nucleotdase_C_sf"/>
</dbReference>
<organism evidence="8 9">
    <name type="scientific">Agarivorans albus MKT 106</name>
    <dbReference type="NCBI Taxonomy" id="1331007"/>
    <lineage>
        <taxon>Bacteria</taxon>
        <taxon>Pseudomonadati</taxon>
        <taxon>Pseudomonadota</taxon>
        <taxon>Gammaproteobacteria</taxon>
        <taxon>Alteromonadales</taxon>
        <taxon>Alteromonadaceae</taxon>
        <taxon>Agarivorans</taxon>
    </lineage>
</organism>
<evidence type="ECO:0000256" key="1">
    <source>
        <dbReference type="ARBA" id="ARBA00006654"/>
    </source>
</evidence>
<dbReference type="PROSITE" id="PS00785">
    <property type="entry name" value="5_NUCLEOTIDASE_1"/>
    <property type="match status" value="1"/>
</dbReference>
<dbReference type="PRINTS" id="PR01607">
    <property type="entry name" value="APYRASEFAMLY"/>
</dbReference>
<evidence type="ECO:0000256" key="4">
    <source>
        <dbReference type="ARBA" id="ARBA00022741"/>
    </source>
</evidence>
<dbReference type="AlphaFoldDB" id="R9PH41"/>
<dbReference type="GO" id="GO:0008253">
    <property type="term" value="F:5'-nucleotidase activity"/>
    <property type="evidence" value="ECO:0007669"/>
    <property type="project" value="UniProtKB-EC"/>
</dbReference>
<dbReference type="GO" id="GO:0009166">
    <property type="term" value="P:nucleotide catabolic process"/>
    <property type="evidence" value="ECO:0007669"/>
    <property type="project" value="InterPro"/>
</dbReference>
<dbReference type="InterPro" id="IPR029052">
    <property type="entry name" value="Metallo-depent_PP-like"/>
</dbReference>
<dbReference type="GO" id="GO:0030288">
    <property type="term" value="C:outer membrane-bounded periplasmic space"/>
    <property type="evidence" value="ECO:0007669"/>
    <property type="project" value="TreeGrafter"/>
</dbReference>
<dbReference type="EC" id="3.1.3.5" evidence="8"/>
<dbReference type="InterPro" id="IPR004843">
    <property type="entry name" value="Calcineurin-like_PHP"/>
</dbReference>
<evidence type="ECO:0000313" key="9">
    <source>
        <dbReference type="Proteomes" id="UP000014461"/>
    </source>
</evidence>
<evidence type="ECO:0000256" key="2">
    <source>
        <dbReference type="ARBA" id="ARBA00022723"/>
    </source>
</evidence>
<dbReference type="RefSeq" id="WP_016400477.1">
    <property type="nucleotide sequence ID" value="NZ_BARX01000003.1"/>
</dbReference>
<keyword evidence="9" id="KW-1185">Reference proteome</keyword>
<dbReference type="PROSITE" id="PS51257">
    <property type="entry name" value="PROKAR_LIPOPROTEIN"/>
    <property type="match status" value="1"/>
</dbReference>
<evidence type="ECO:0000313" key="8">
    <source>
        <dbReference type="EMBL" id="GAD00709.1"/>
    </source>
</evidence>
<dbReference type="SUPFAM" id="SSF55816">
    <property type="entry name" value="5'-nucleotidase (syn. UDP-sugar hydrolase), C-terminal domain"/>
    <property type="match status" value="1"/>
</dbReference>
<comment type="caution">
    <text evidence="8">The sequence shown here is derived from an EMBL/GenBank/DDBJ whole genome shotgun (WGS) entry which is preliminary data.</text>
</comment>
<dbReference type="Proteomes" id="UP000014461">
    <property type="component" value="Unassembled WGS sequence"/>
</dbReference>
<evidence type="ECO:0000256" key="5">
    <source>
        <dbReference type="RuleBase" id="RU362119"/>
    </source>
</evidence>
<dbReference type="OrthoDB" id="9803927at2"/>
<dbReference type="InterPro" id="IPR006146">
    <property type="entry name" value="5'-Nucleotdase_CS"/>
</dbReference>
<dbReference type="GO" id="GO:0046872">
    <property type="term" value="F:metal ion binding"/>
    <property type="evidence" value="ECO:0007669"/>
    <property type="project" value="UniProtKB-KW"/>
</dbReference>
<dbReference type="GO" id="GO:0008768">
    <property type="term" value="F:UDP-sugar diphosphatase activity"/>
    <property type="evidence" value="ECO:0007669"/>
    <property type="project" value="TreeGrafter"/>
</dbReference>
<protein>
    <submittedName>
        <fullName evidence="8">5'-nucleotidase</fullName>
        <ecNumber evidence="8">3.1.3.5</ecNumber>
    </submittedName>
</protein>
<evidence type="ECO:0000256" key="3">
    <source>
        <dbReference type="ARBA" id="ARBA00022729"/>
    </source>
</evidence>
<evidence type="ECO:0000259" key="6">
    <source>
        <dbReference type="Pfam" id="PF00149"/>
    </source>
</evidence>
<feature type="domain" description="Calcineurin-like phosphoesterase" evidence="6">
    <location>
        <begin position="35"/>
        <end position="262"/>
    </location>
</feature>
<dbReference type="InterPro" id="IPR006420">
    <property type="entry name" value="NadN"/>
</dbReference>
<dbReference type="STRING" id="1331007.AALB_0789"/>
<keyword evidence="2" id="KW-0479">Metal-binding</keyword>
<keyword evidence="3" id="KW-0732">Signal</keyword>
<dbReference type="GO" id="GO:0000166">
    <property type="term" value="F:nucleotide binding"/>
    <property type="evidence" value="ECO:0007669"/>
    <property type="project" value="UniProtKB-KW"/>
</dbReference>
<dbReference type="InterPro" id="IPR006179">
    <property type="entry name" value="5_nucleotidase/apyrase"/>
</dbReference>
<gene>
    <name evidence="8" type="ORF">AALB_0789</name>
</gene>
<keyword evidence="4 5" id="KW-0547">Nucleotide-binding</keyword>
<dbReference type="Gene3D" id="3.90.780.10">
    <property type="entry name" value="5'-Nucleotidase, C-terminal domain"/>
    <property type="match status" value="1"/>
</dbReference>
<evidence type="ECO:0000259" key="7">
    <source>
        <dbReference type="Pfam" id="PF02872"/>
    </source>
</evidence>
<dbReference type="Pfam" id="PF00149">
    <property type="entry name" value="Metallophos"/>
    <property type="match status" value="1"/>
</dbReference>
<dbReference type="Pfam" id="PF02872">
    <property type="entry name" value="5_nucleotid_C"/>
    <property type="match status" value="1"/>
</dbReference>
<dbReference type="NCBIfam" id="TIGR01530">
    <property type="entry name" value="nadN"/>
    <property type="match status" value="1"/>
</dbReference>
<reference evidence="8" key="1">
    <citation type="journal article" date="2013" name="Genome Announc.">
        <title>Draft Genome Sequence of Agarivorans albus Strain MKT 106T, an Agarolytic Marine Bacterium.</title>
        <authorList>
            <person name="Yasuike M."/>
            <person name="Nakamura Y."/>
            <person name="Kai W."/>
            <person name="Fujiwara A."/>
            <person name="Fukui Y."/>
            <person name="Satomi M."/>
            <person name="Sano M."/>
        </authorList>
    </citation>
    <scope>NUCLEOTIDE SEQUENCE [LARGE SCALE GENOMIC DNA]</scope>
</reference>
<sequence length="614" mass="65935">MNFRKEWLALLPLSVALVACNDDDSTPSPQPLSINVLHINDHHSHLQADSGIDLNLAGEATRVSVGGFPKVVAKINDLAASKDNVLKLHAGDAITGDLYYTLFKGEADAALMNEVCFDAFALGNHEFDGGDAGLKTFLEFLYSPTCQTQVLAANVEPEVGVSPLAPTTRWDYFQPYMIKSFGDAKVGIIGIDIATKTKNSSSPDATTQFHDETSTAQMYIDELKEKGVNNIILLTHYQYKNDLELAAKLTDVDVIIGGDSHTLLGDFEELGLNSAGDYPTMVSNLDGDPVCVAQAWQYSAVVGDLAVTFDGNGKLESCAGTPHLLLADSFMRKDTNGDRVELTGATRTAVTDAVAANPNLSIVTADANAADLLAVYAEEVDVLKQSVVGDVAQNLCFERIPGQGRSTLCDVSATSANGSDISNLVAQAFLEQAIRGDVAIQNAGGVRNDVPQGDYTIGDAYTLLPFANTLVYLEMTGAEIKTVLNEAVDYSLDPEGSTGAYPYAAGLRYKVDMSQAAGSRLYDVEVKAKGTTDWIALADSDSFTVVTNNYIAGGRDGYFSFADISADESKFEDSFLDYAQSFVDYVERNGTIDKLPLESYSTQMFYDTDGNLQN</sequence>
<dbReference type="SUPFAM" id="SSF56300">
    <property type="entry name" value="Metallo-dependent phosphatases"/>
    <property type="match status" value="1"/>
</dbReference>